<reference evidence="1" key="1">
    <citation type="journal article" date="2014" name="Front. Microbiol.">
        <title>High frequency of phylogenetically diverse reductive dehalogenase-homologous genes in deep subseafloor sedimentary metagenomes.</title>
        <authorList>
            <person name="Kawai M."/>
            <person name="Futagami T."/>
            <person name="Toyoda A."/>
            <person name="Takaki Y."/>
            <person name="Nishi S."/>
            <person name="Hori S."/>
            <person name="Arai W."/>
            <person name="Tsubouchi T."/>
            <person name="Morono Y."/>
            <person name="Uchiyama I."/>
            <person name="Ito T."/>
            <person name="Fujiyama A."/>
            <person name="Inagaki F."/>
            <person name="Takami H."/>
        </authorList>
    </citation>
    <scope>NUCLEOTIDE SEQUENCE</scope>
    <source>
        <strain evidence="1">Expedition CK06-06</strain>
    </source>
</reference>
<organism evidence="1">
    <name type="scientific">marine sediment metagenome</name>
    <dbReference type="NCBI Taxonomy" id="412755"/>
    <lineage>
        <taxon>unclassified sequences</taxon>
        <taxon>metagenomes</taxon>
        <taxon>ecological metagenomes</taxon>
    </lineage>
</organism>
<feature type="non-terminal residue" evidence="1">
    <location>
        <position position="1"/>
    </location>
</feature>
<comment type="caution">
    <text evidence="1">The sequence shown here is derived from an EMBL/GenBank/DDBJ whole genome shotgun (WGS) entry which is preliminary data.</text>
</comment>
<evidence type="ECO:0008006" key="2">
    <source>
        <dbReference type="Google" id="ProtNLM"/>
    </source>
</evidence>
<protein>
    <recommendedName>
        <fullName evidence="2">DNA alkylation repair protein</fullName>
    </recommendedName>
</protein>
<gene>
    <name evidence="1" type="ORF">S06H3_57816</name>
</gene>
<dbReference type="EMBL" id="BARV01037362">
    <property type="protein sequence ID" value="GAI50028.1"/>
    <property type="molecule type" value="Genomic_DNA"/>
</dbReference>
<dbReference type="AlphaFoldDB" id="X1P2E6"/>
<evidence type="ECO:0000313" key="1">
    <source>
        <dbReference type="EMBL" id="GAI50028.1"/>
    </source>
</evidence>
<name>X1P2E6_9ZZZZ</name>
<accession>X1P2E6</accession>
<sequence>EEIYSLDSKSARWIASDALRELKSEKVLKRLIDKENRNK</sequence>
<proteinExistence type="predicted"/>